<sequence length="47" mass="5200">MYATQTLTPREKHLVTSADGTRLHVEVHGDATAPTVEQNPAQQKENQ</sequence>
<dbReference type="AlphaFoldDB" id="A0A917ZSQ2"/>
<gene>
    <name evidence="2" type="ORF">GCM10012280_31610</name>
</gene>
<dbReference type="RefSeq" id="WP_189132300.1">
    <property type="nucleotide sequence ID" value="NZ_BMMS01000012.1"/>
</dbReference>
<comment type="caution">
    <text evidence="2">The sequence shown here is derived from an EMBL/GenBank/DDBJ whole genome shotgun (WGS) entry which is preliminary data.</text>
</comment>
<keyword evidence="3" id="KW-1185">Reference proteome</keyword>
<feature type="region of interest" description="Disordered" evidence="1">
    <location>
        <begin position="1"/>
        <end position="20"/>
    </location>
</feature>
<evidence type="ECO:0000256" key="1">
    <source>
        <dbReference type="SAM" id="MobiDB-lite"/>
    </source>
</evidence>
<reference evidence="2" key="1">
    <citation type="journal article" date="2014" name="Int. J. Syst. Evol. Microbiol.">
        <title>Complete genome sequence of Corynebacterium casei LMG S-19264T (=DSM 44701T), isolated from a smear-ripened cheese.</title>
        <authorList>
            <consortium name="US DOE Joint Genome Institute (JGI-PGF)"/>
            <person name="Walter F."/>
            <person name="Albersmeier A."/>
            <person name="Kalinowski J."/>
            <person name="Ruckert C."/>
        </authorList>
    </citation>
    <scope>NUCLEOTIDE SEQUENCE</scope>
    <source>
        <strain evidence="2">CGMCC 4.7201</strain>
    </source>
</reference>
<protein>
    <submittedName>
        <fullName evidence="2">Uncharacterized protein</fullName>
    </submittedName>
</protein>
<reference evidence="2" key="2">
    <citation type="submission" date="2020-09" db="EMBL/GenBank/DDBJ databases">
        <authorList>
            <person name="Sun Q."/>
            <person name="Zhou Y."/>
        </authorList>
    </citation>
    <scope>NUCLEOTIDE SEQUENCE</scope>
    <source>
        <strain evidence="2">CGMCC 4.7201</strain>
    </source>
</reference>
<name>A0A917ZSQ2_9ACTN</name>
<dbReference type="Proteomes" id="UP000641932">
    <property type="component" value="Unassembled WGS sequence"/>
</dbReference>
<dbReference type="EMBL" id="BMMS01000012">
    <property type="protein sequence ID" value="GGO89146.1"/>
    <property type="molecule type" value="Genomic_DNA"/>
</dbReference>
<organism evidence="2 3">
    <name type="scientific">Wenjunlia tyrosinilytica</name>
    <dbReference type="NCBI Taxonomy" id="1544741"/>
    <lineage>
        <taxon>Bacteria</taxon>
        <taxon>Bacillati</taxon>
        <taxon>Actinomycetota</taxon>
        <taxon>Actinomycetes</taxon>
        <taxon>Kitasatosporales</taxon>
        <taxon>Streptomycetaceae</taxon>
        <taxon>Wenjunlia</taxon>
    </lineage>
</organism>
<accession>A0A917ZSQ2</accession>
<proteinExistence type="predicted"/>
<evidence type="ECO:0000313" key="3">
    <source>
        <dbReference type="Proteomes" id="UP000641932"/>
    </source>
</evidence>
<evidence type="ECO:0000313" key="2">
    <source>
        <dbReference type="EMBL" id="GGO89146.1"/>
    </source>
</evidence>